<keyword evidence="1" id="KW-0732">Signal</keyword>
<evidence type="ECO:0000313" key="3">
    <source>
        <dbReference type="Proteomes" id="UP000547209"/>
    </source>
</evidence>
<accession>A0A7X0RKS9</accession>
<proteinExistence type="predicted"/>
<keyword evidence="3" id="KW-1185">Reference proteome</keyword>
<comment type="caution">
    <text evidence="2">The sequence shown here is derived from an EMBL/GenBank/DDBJ whole genome shotgun (WGS) entry which is preliminary data.</text>
</comment>
<dbReference type="PROSITE" id="PS51257">
    <property type="entry name" value="PROKAR_LIPOPROTEIN"/>
    <property type="match status" value="1"/>
</dbReference>
<evidence type="ECO:0000256" key="1">
    <source>
        <dbReference type="SAM" id="SignalP"/>
    </source>
</evidence>
<feature type="chain" id="PRO_5031272692" description="Lipoprotein" evidence="1">
    <location>
        <begin position="25"/>
        <end position="138"/>
    </location>
</feature>
<protein>
    <recommendedName>
        <fullName evidence="4">Lipoprotein</fullName>
    </recommendedName>
</protein>
<gene>
    <name evidence="2" type="ORF">H7C19_01005</name>
</gene>
<feature type="signal peptide" evidence="1">
    <location>
        <begin position="1"/>
        <end position="24"/>
    </location>
</feature>
<evidence type="ECO:0008006" key="4">
    <source>
        <dbReference type="Google" id="ProtNLM"/>
    </source>
</evidence>
<name>A0A7X0RKS9_9BACL</name>
<reference evidence="2 3" key="1">
    <citation type="submission" date="2020-08" db="EMBL/GenBank/DDBJ databases">
        <title>Cohnella phylogeny.</title>
        <authorList>
            <person name="Dunlap C."/>
        </authorList>
    </citation>
    <scope>NUCLEOTIDE SEQUENCE [LARGE SCALE GENOMIC DNA]</scope>
    <source>
        <strain evidence="2 3">DSM 28246</strain>
    </source>
</reference>
<dbReference type="Proteomes" id="UP000547209">
    <property type="component" value="Unassembled WGS sequence"/>
</dbReference>
<dbReference type="RefSeq" id="WP_185140689.1">
    <property type="nucleotide sequence ID" value="NZ_JACJVP010000001.1"/>
</dbReference>
<dbReference type="EMBL" id="JACJVP010000001">
    <property type="protein sequence ID" value="MBB6669260.1"/>
    <property type="molecule type" value="Genomic_DNA"/>
</dbReference>
<sequence>MKKRKWVPYAVAWMCLVTVLSACAAREELRETDRIIQISKPDGDRYKVYKEIRQPEKVAQTEKLLQDTVKGLAVVSMSREADYQLTFMNTIPGSPYDKVVYEVWRAPKDDRVEVVSEPTGTYAQLDSEASRSILRLVK</sequence>
<dbReference type="AlphaFoldDB" id="A0A7X0RKS9"/>
<organism evidence="2 3">
    <name type="scientific">Cohnella nanjingensis</name>
    <dbReference type="NCBI Taxonomy" id="1387779"/>
    <lineage>
        <taxon>Bacteria</taxon>
        <taxon>Bacillati</taxon>
        <taxon>Bacillota</taxon>
        <taxon>Bacilli</taxon>
        <taxon>Bacillales</taxon>
        <taxon>Paenibacillaceae</taxon>
        <taxon>Cohnella</taxon>
    </lineage>
</organism>
<evidence type="ECO:0000313" key="2">
    <source>
        <dbReference type="EMBL" id="MBB6669260.1"/>
    </source>
</evidence>